<dbReference type="GO" id="GO:0005886">
    <property type="term" value="C:plasma membrane"/>
    <property type="evidence" value="ECO:0007669"/>
    <property type="project" value="UniProtKB-SubCell"/>
</dbReference>
<keyword evidence="5 7" id="KW-1133">Transmembrane helix</keyword>
<evidence type="ECO:0000256" key="6">
    <source>
        <dbReference type="ARBA" id="ARBA00023136"/>
    </source>
</evidence>
<keyword evidence="6 7" id="KW-0472">Membrane</keyword>
<dbReference type="InterPro" id="IPR018383">
    <property type="entry name" value="UPF0324_pro"/>
</dbReference>
<feature type="transmembrane region" description="Helical" evidence="7">
    <location>
        <begin position="37"/>
        <end position="56"/>
    </location>
</feature>
<feature type="transmembrane region" description="Helical" evidence="7">
    <location>
        <begin position="12"/>
        <end position="31"/>
    </location>
</feature>
<gene>
    <name evidence="8" type="ORF">EI42_03503</name>
</gene>
<keyword evidence="3" id="KW-1003">Cell membrane</keyword>
<evidence type="ECO:0000256" key="7">
    <source>
        <dbReference type="SAM" id="Phobius"/>
    </source>
</evidence>
<keyword evidence="9" id="KW-1185">Reference proteome</keyword>
<accession>A0A326U809</accession>
<dbReference type="PANTHER" id="PTHR30106">
    <property type="entry name" value="INNER MEMBRANE PROTEIN YEIH-RELATED"/>
    <property type="match status" value="1"/>
</dbReference>
<feature type="transmembrane region" description="Helical" evidence="7">
    <location>
        <begin position="129"/>
        <end position="150"/>
    </location>
</feature>
<comment type="caution">
    <text evidence="8">The sequence shown here is derived from an EMBL/GenBank/DDBJ whole genome shotgun (WGS) entry which is preliminary data.</text>
</comment>
<evidence type="ECO:0000313" key="9">
    <source>
        <dbReference type="Proteomes" id="UP000248806"/>
    </source>
</evidence>
<evidence type="ECO:0000256" key="4">
    <source>
        <dbReference type="ARBA" id="ARBA00022692"/>
    </source>
</evidence>
<dbReference type="PANTHER" id="PTHR30106:SF2">
    <property type="entry name" value="UPF0324 INNER MEMBRANE PROTEIN YEIH"/>
    <property type="match status" value="1"/>
</dbReference>
<dbReference type="RefSeq" id="WP_111323866.1">
    <property type="nucleotide sequence ID" value="NZ_BIFX01000001.1"/>
</dbReference>
<feature type="transmembrane region" description="Helical" evidence="7">
    <location>
        <begin position="261"/>
        <end position="281"/>
    </location>
</feature>
<dbReference type="Proteomes" id="UP000248806">
    <property type="component" value="Unassembled WGS sequence"/>
</dbReference>
<proteinExistence type="inferred from homology"/>
<evidence type="ECO:0000256" key="5">
    <source>
        <dbReference type="ARBA" id="ARBA00022989"/>
    </source>
</evidence>
<feature type="transmembrane region" description="Helical" evidence="7">
    <location>
        <begin position="287"/>
        <end position="307"/>
    </location>
</feature>
<dbReference type="EMBL" id="QKUF01000012">
    <property type="protein sequence ID" value="PZW27417.1"/>
    <property type="molecule type" value="Genomic_DNA"/>
</dbReference>
<reference evidence="8 9" key="1">
    <citation type="submission" date="2018-06" db="EMBL/GenBank/DDBJ databases">
        <title>Genomic Encyclopedia of Archaeal and Bacterial Type Strains, Phase II (KMG-II): from individual species to whole genera.</title>
        <authorList>
            <person name="Goeker M."/>
        </authorList>
    </citation>
    <scope>NUCLEOTIDE SEQUENCE [LARGE SCALE GENOMIC DNA]</scope>
    <source>
        <strain evidence="8 9">ATCC BAA-1881</strain>
    </source>
</reference>
<feature type="transmembrane region" description="Helical" evidence="7">
    <location>
        <begin position="226"/>
        <end position="245"/>
    </location>
</feature>
<evidence type="ECO:0000256" key="3">
    <source>
        <dbReference type="ARBA" id="ARBA00022475"/>
    </source>
</evidence>
<dbReference type="OrthoDB" id="9811391at2"/>
<comment type="similarity">
    <text evidence="2">Belongs to the UPF0324 family.</text>
</comment>
<protein>
    <submittedName>
        <fullName evidence="8">Putative integral membrane protein (TIGR00698 family)</fullName>
    </submittedName>
</protein>
<feature type="transmembrane region" description="Helical" evidence="7">
    <location>
        <begin position="319"/>
        <end position="341"/>
    </location>
</feature>
<keyword evidence="4 7" id="KW-0812">Transmembrane</keyword>
<feature type="transmembrane region" description="Helical" evidence="7">
    <location>
        <begin position="162"/>
        <end position="180"/>
    </location>
</feature>
<evidence type="ECO:0000256" key="1">
    <source>
        <dbReference type="ARBA" id="ARBA00004651"/>
    </source>
</evidence>
<name>A0A326U809_THEHA</name>
<evidence type="ECO:0000313" key="8">
    <source>
        <dbReference type="EMBL" id="PZW27417.1"/>
    </source>
</evidence>
<sequence>MQTTEKQPASGGTWVSFGLGLGITVVIGLVAMGLALLPGLAVMGALTIALLLGLLWRATLGLPKAYAGGVRFSAQKLLRYGIILTGVRLNFTLLASGGIRIFLQDLALILLALLLFPWLAHKLGLSKRLAFLMSVGQAICGASAVGAMAAALPDSEDDDVSLAVAICGLVGTLGVLAFVFGEQIFHLSAQAYGLLSGSILHEIAQVVAAGPAAGPAGADIALVTKLTRVVLLAPIAIIVAFGYAWKQGGKGTRMSWKKLPIPWFVLGFLVVGVITSFGVFSRPVIDGVLQVSTFLMVASMAAMGLQVDLKVIRTTGLKAVGVAVLLFAILLMASAALTFAFV</sequence>
<dbReference type="Pfam" id="PF03601">
    <property type="entry name" value="Cons_hypoth698"/>
    <property type="match status" value="1"/>
</dbReference>
<evidence type="ECO:0000256" key="2">
    <source>
        <dbReference type="ARBA" id="ARBA00007977"/>
    </source>
</evidence>
<comment type="subcellular location">
    <subcellularLocation>
        <location evidence="1">Cell membrane</location>
        <topology evidence="1">Multi-pass membrane protein</topology>
    </subcellularLocation>
</comment>
<dbReference type="AlphaFoldDB" id="A0A326U809"/>
<organism evidence="8 9">
    <name type="scientific">Thermosporothrix hazakensis</name>
    <dbReference type="NCBI Taxonomy" id="644383"/>
    <lineage>
        <taxon>Bacteria</taxon>
        <taxon>Bacillati</taxon>
        <taxon>Chloroflexota</taxon>
        <taxon>Ktedonobacteria</taxon>
        <taxon>Ktedonobacterales</taxon>
        <taxon>Thermosporotrichaceae</taxon>
        <taxon>Thermosporothrix</taxon>
    </lineage>
</organism>
<feature type="transmembrane region" description="Helical" evidence="7">
    <location>
        <begin position="77"/>
        <end position="95"/>
    </location>
</feature>
<feature type="transmembrane region" description="Helical" evidence="7">
    <location>
        <begin position="101"/>
        <end position="120"/>
    </location>
</feature>